<dbReference type="Pfam" id="PF04985">
    <property type="entry name" value="Phage_tube"/>
    <property type="match status" value="1"/>
</dbReference>
<keyword evidence="2" id="KW-1185">Reference proteome</keyword>
<name>I3TTC7_TISMK</name>
<dbReference type="NCBIfam" id="TIGR01611">
    <property type="entry name" value="tail_tube"/>
    <property type="match status" value="1"/>
</dbReference>
<protein>
    <submittedName>
        <fullName evidence="1">Bacteriophage protein-like protein</fullName>
    </submittedName>
</protein>
<dbReference type="Proteomes" id="UP000005258">
    <property type="component" value="Plasmid pTM2"/>
</dbReference>
<dbReference type="EMBL" id="CP003238">
    <property type="protein sequence ID" value="AFK56015.1"/>
    <property type="molecule type" value="Genomic_DNA"/>
</dbReference>
<gene>
    <name evidence="1" type="ordered locus">TMO_b0007</name>
</gene>
<evidence type="ECO:0000313" key="2">
    <source>
        <dbReference type="Proteomes" id="UP000005258"/>
    </source>
</evidence>
<dbReference type="KEGG" id="tmo:TMO_b0007"/>
<dbReference type="InterPro" id="IPR006498">
    <property type="entry name" value="Tail_tube"/>
</dbReference>
<proteinExistence type="predicted"/>
<dbReference type="AlphaFoldDB" id="I3TTC7"/>
<evidence type="ECO:0000313" key="1">
    <source>
        <dbReference type="EMBL" id="AFK56015.1"/>
    </source>
</evidence>
<dbReference type="RefSeq" id="WP_014752768.1">
    <property type="nucleotide sequence ID" value="NC_017966.1"/>
</dbReference>
<keyword evidence="1" id="KW-0614">Plasmid</keyword>
<sequence length="167" mass="17988">MATLPKILRACALYVDGRGYLGRATKLTLPKLTVKTEDFRAGGMDLPVEIDMGLEKLEASFELAELSATMIEHFGLFGAEIGITARGAASDGTEAETIVVDMRGRWKAVDPGDWTPGESAATTYTAALSYYRLTIGGRELVEIDALNMVRRIGGIDQMSDLRTALGV</sequence>
<organism evidence="1 2">
    <name type="scientific">Tistrella mobilis (strain KA081020-065)</name>
    <dbReference type="NCBI Taxonomy" id="1110502"/>
    <lineage>
        <taxon>Bacteria</taxon>
        <taxon>Pseudomonadati</taxon>
        <taxon>Pseudomonadota</taxon>
        <taxon>Alphaproteobacteria</taxon>
        <taxon>Geminicoccales</taxon>
        <taxon>Geminicoccaceae</taxon>
        <taxon>Tistrella</taxon>
    </lineage>
</organism>
<dbReference type="HOGENOM" id="CLU_130297_2_0_5"/>
<reference evidence="1 2" key="1">
    <citation type="journal article" date="2012" name="J. Am. Chem. Soc.">
        <title>Bacterial biosynthesis and maturation of the didemnin anti-cancer agents.</title>
        <authorList>
            <person name="Xu Y."/>
            <person name="Kersten R.D."/>
            <person name="Nam S.J."/>
            <person name="Lu L."/>
            <person name="Al-Suwailem A.M."/>
            <person name="Zheng H."/>
            <person name="Fenical W."/>
            <person name="Dorrestein P.C."/>
            <person name="Moore B.S."/>
            <person name="Qian P.Y."/>
        </authorList>
    </citation>
    <scope>NUCLEOTIDE SEQUENCE [LARGE SCALE GENOMIC DNA]</scope>
    <source>
        <strain evidence="1 2">KA081020-065</strain>
    </source>
</reference>
<geneLocation type="plasmid" evidence="1 2">
    <name>pTM2</name>
</geneLocation>
<accession>I3TTC7</accession>